<evidence type="ECO:0000313" key="3">
    <source>
        <dbReference type="Proteomes" id="UP001479436"/>
    </source>
</evidence>
<comment type="caution">
    <text evidence="2">The sequence shown here is derived from an EMBL/GenBank/DDBJ whole genome shotgun (WGS) entry which is preliminary data.</text>
</comment>
<accession>A0ABR2W7P0</accession>
<reference evidence="2 3" key="1">
    <citation type="submission" date="2023-04" db="EMBL/GenBank/DDBJ databases">
        <title>Genome of Basidiobolus ranarum AG-B5.</title>
        <authorList>
            <person name="Stajich J.E."/>
            <person name="Carter-House D."/>
            <person name="Gryganskyi A."/>
        </authorList>
    </citation>
    <scope>NUCLEOTIDE SEQUENCE [LARGE SCALE GENOMIC DNA]</scope>
    <source>
        <strain evidence="2 3">AG-B5</strain>
    </source>
</reference>
<keyword evidence="3" id="KW-1185">Reference proteome</keyword>
<dbReference type="EMBL" id="JASJQH010006943">
    <property type="protein sequence ID" value="KAK9722698.1"/>
    <property type="molecule type" value="Genomic_DNA"/>
</dbReference>
<proteinExistence type="predicted"/>
<feature type="signal peptide" evidence="1">
    <location>
        <begin position="1"/>
        <end position="17"/>
    </location>
</feature>
<keyword evidence="1" id="KW-0732">Signal</keyword>
<organism evidence="2 3">
    <name type="scientific">Basidiobolus ranarum</name>
    <dbReference type="NCBI Taxonomy" id="34480"/>
    <lineage>
        <taxon>Eukaryota</taxon>
        <taxon>Fungi</taxon>
        <taxon>Fungi incertae sedis</taxon>
        <taxon>Zoopagomycota</taxon>
        <taxon>Entomophthoromycotina</taxon>
        <taxon>Basidiobolomycetes</taxon>
        <taxon>Basidiobolales</taxon>
        <taxon>Basidiobolaceae</taxon>
        <taxon>Basidiobolus</taxon>
    </lineage>
</organism>
<name>A0ABR2W7P0_9FUNG</name>
<evidence type="ECO:0000313" key="2">
    <source>
        <dbReference type="EMBL" id="KAK9722698.1"/>
    </source>
</evidence>
<evidence type="ECO:0000256" key="1">
    <source>
        <dbReference type="SAM" id="SignalP"/>
    </source>
</evidence>
<feature type="chain" id="PRO_5045398481" evidence="1">
    <location>
        <begin position="18"/>
        <end position="145"/>
    </location>
</feature>
<dbReference type="Proteomes" id="UP001479436">
    <property type="component" value="Unassembled WGS sequence"/>
</dbReference>
<gene>
    <name evidence="2" type="ORF">K7432_002510</name>
</gene>
<sequence>MLASSLISLTLLGLGLAAPLPKNCATNVDINGPNMIHAGCTIKLQFLIPSRQINTINGLKVEMYPSGSRRGVVVHQVSTVDIQSQKDAIEILFPITSRFIGNDTLILTGNPPKDAKIGSSTQCPSVYGVHKLQVLPSSPDVMCMF</sequence>
<protein>
    <submittedName>
        <fullName evidence="2">Uncharacterized protein</fullName>
    </submittedName>
</protein>